<dbReference type="OrthoDB" id="401349at2"/>
<feature type="transmembrane region" description="Helical" evidence="7">
    <location>
        <begin position="280"/>
        <end position="306"/>
    </location>
</feature>
<dbReference type="RefSeq" id="WP_092094679.1">
    <property type="nucleotide sequence ID" value="NZ_FNAR01000003.1"/>
</dbReference>
<feature type="transmembrane region" description="Helical" evidence="7">
    <location>
        <begin position="180"/>
        <end position="198"/>
    </location>
</feature>
<evidence type="ECO:0000313" key="9">
    <source>
        <dbReference type="EMBL" id="SDE06274.1"/>
    </source>
</evidence>
<feature type="domain" description="ABC transmembrane type-1" evidence="8">
    <location>
        <begin position="98"/>
        <end position="299"/>
    </location>
</feature>
<dbReference type="STRING" id="426756.SAMN04488126_10370"/>
<organism evidence="9 10">
    <name type="scientific">Bhargavaea beijingensis</name>
    <dbReference type="NCBI Taxonomy" id="426756"/>
    <lineage>
        <taxon>Bacteria</taxon>
        <taxon>Bacillati</taxon>
        <taxon>Bacillota</taxon>
        <taxon>Bacilli</taxon>
        <taxon>Bacillales</taxon>
        <taxon>Caryophanaceae</taxon>
        <taxon>Bhargavaea</taxon>
    </lineage>
</organism>
<name>A0A1G6ZTZ9_9BACL</name>
<dbReference type="Pfam" id="PF19300">
    <property type="entry name" value="BPD_transp_1_N"/>
    <property type="match status" value="1"/>
</dbReference>
<comment type="subcellular location">
    <subcellularLocation>
        <location evidence="1 7">Cell membrane</location>
        <topology evidence="1 7">Multi-pass membrane protein</topology>
    </subcellularLocation>
</comment>
<evidence type="ECO:0000256" key="7">
    <source>
        <dbReference type="RuleBase" id="RU363032"/>
    </source>
</evidence>
<reference evidence="9 10" key="1">
    <citation type="submission" date="2016-10" db="EMBL/GenBank/DDBJ databases">
        <authorList>
            <person name="de Groot N.N."/>
        </authorList>
    </citation>
    <scope>NUCLEOTIDE SEQUENCE [LARGE SCALE GENOMIC DNA]</scope>
    <source>
        <strain evidence="9 10">CGMCC 1.6762</strain>
    </source>
</reference>
<protein>
    <submittedName>
        <fullName evidence="9">Peptide/nickel transport system permease protein</fullName>
    </submittedName>
</protein>
<keyword evidence="4 7" id="KW-0812">Transmembrane</keyword>
<feature type="transmembrane region" description="Helical" evidence="7">
    <location>
        <begin position="98"/>
        <end position="122"/>
    </location>
</feature>
<dbReference type="Gene3D" id="1.10.3720.10">
    <property type="entry name" value="MetI-like"/>
    <property type="match status" value="1"/>
</dbReference>
<dbReference type="EMBL" id="FNAR01000003">
    <property type="protein sequence ID" value="SDE06274.1"/>
    <property type="molecule type" value="Genomic_DNA"/>
</dbReference>
<comment type="similarity">
    <text evidence="7">Belongs to the binding-protein-dependent transport system permease family.</text>
</comment>
<dbReference type="InterPro" id="IPR035906">
    <property type="entry name" value="MetI-like_sf"/>
</dbReference>
<dbReference type="Proteomes" id="UP000198823">
    <property type="component" value="Unassembled WGS sequence"/>
</dbReference>
<evidence type="ECO:0000256" key="1">
    <source>
        <dbReference type="ARBA" id="ARBA00004651"/>
    </source>
</evidence>
<sequence length="321" mass="34696">MALFLVKRAAESAFVLILGSLLVFTFIRLIPGDPAAAMYGDQLQKLTEADRLRISENLGLDEPLPVQYVHWASQVLQGNWGASYLTGEPADEVIVRTLLPTAVLLIVSQVLMIGLALLFGLTSALRRDSLYDRTVLAVSVLLMAIPPFWLALMMMLFFSIRLGVLPSSGMGAGPFSIRHLILPALVIALSHAGYYIRLFRNHFAASSSGGHLLALRARGVPYRRIVLSHILPNAAAPLIVYTGASLAVSLAGSVVVETIFSWPGLGRLALKSALAHDYPVLLAIVLLSMAFVILVNLLAGLLAAWIDPRLREADTEGGARW</sequence>
<evidence type="ECO:0000259" key="8">
    <source>
        <dbReference type="PROSITE" id="PS50928"/>
    </source>
</evidence>
<dbReference type="PROSITE" id="PS50928">
    <property type="entry name" value="ABC_TM1"/>
    <property type="match status" value="1"/>
</dbReference>
<evidence type="ECO:0000256" key="4">
    <source>
        <dbReference type="ARBA" id="ARBA00022692"/>
    </source>
</evidence>
<dbReference type="SUPFAM" id="SSF161098">
    <property type="entry name" value="MetI-like"/>
    <property type="match status" value="1"/>
</dbReference>
<dbReference type="PANTHER" id="PTHR43163">
    <property type="entry name" value="DIPEPTIDE TRANSPORT SYSTEM PERMEASE PROTEIN DPPB-RELATED"/>
    <property type="match status" value="1"/>
</dbReference>
<feature type="transmembrane region" description="Helical" evidence="7">
    <location>
        <begin position="12"/>
        <end position="30"/>
    </location>
</feature>
<dbReference type="GO" id="GO:0005886">
    <property type="term" value="C:plasma membrane"/>
    <property type="evidence" value="ECO:0007669"/>
    <property type="project" value="UniProtKB-SubCell"/>
</dbReference>
<dbReference type="InterPro" id="IPR045621">
    <property type="entry name" value="BPD_transp_1_N"/>
</dbReference>
<dbReference type="InterPro" id="IPR000515">
    <property type="entry name" value="MetI-like"/>
</dbReference>
<evidence type="ECO:0000256" key="2">
    <source>
        <dbReference type="ARBA" id="ARBA00022448"/>
    </source>
</evidence>
<dbReference type="AlphaFoldDB" id="A0A1G6ZTZ9"/>
<keyword evidence="2 7" id="KW-0813">Transport</keyword>
<feature type="transmembrane region" description="Helical" evidence="7">
    <location>
        <begin position="134"/>
        <end position="160"/>
    </location>
</feature>
<feature type="transmembrane region" description="Helical" evidence="7">
    <location>
        <begin position="238"/>
        <end position="260"/>
    </location>
</feature>
<gene>
    <name evidence="9" type="ORF">SAMN04488126_10370</name>
</gene>
<accession>A0A1G6ZTZ9</accession>
<evidence type="ECO:0000256" key="6">
    <source>
        <dbReference type="ARBA" id="ARBA00023136"/>
    </source>
</evidence>
<proteinExistence type="inferred from homology"/>
<dbReference type="Pfam" id="PF00528">
    <property type="entry name" value="BPD_transp_1"/>
    <property type="match status" value="1"/>
</dbReference>
<evidence type="ECO:0000256" key="5">
    <source>
        <dbReference type="ARBA" id="ARBA00022989"/>
    </source>
</evidence>
<keyword evidence="5 7" id="KW-1133">Transmembrane helix</keyword>
<evidence type="ECO:0000313" key="10">
    <source>
        <dbReference type="Proteomes" id="UP000198823"/>
    </source>
</evidence>
<keyword evidence="3" id="KW-1003">Cell membrane</keyword>
<evidence type="ECO:0000256" key="3">
    <source>
        <dbReference type="ARBA" id="ARBA00022475"/>
    </source>
</evidence>
<dbReference type="CDD" id="cd06261">
    <property type="entry name" value="TM_PBP2"/>
    <property type="match status" value="1"/>
</dbReference>
<dbReference type="PANTHER" id="PTHR43163:SF6">
    <property type="entry name" value="DIPEPTIDE TRANSPORT SYSTEM PERMEASE PROTEIN DPPB-RELATED"/>
    <property type="match status" value="1"/>
</dbReference>
<keyword evidence="6 7" id="KW-0472">Membrane</keyword>
<dbReference type="GO" id="GO:0055085">
    <property type="term" value="P:transmembrane transport"/>
    <property type="evidence" value="ECO:0007669"/>
    <property type="project" value="InterPro"/>
</dbReference>